<dbReference type="Proteomes" id="UP000029858">
    <property type="component" value="Unassembled WGS sequence"/>
</dbReference>
<reference evidence="2 3" key="2">
    <citation type="submission" date="2014-10" db="EMBL/GenBank/DDBJ databases">
        <title>Paracoccus sanguinis sp. nov., isolated from clinical specimens of New York State patients.</title>
        <authorList>
            <person name="Mingle L.A."/>
            <person name="Cole J.A."/>
            <person name="Lapierre P."/>
            <person name="Musser K.A."/>
        </authorList>
    </citation>
    <scope>NUCLEOTIDE SEQUENCE [LARGE SCALE GENOMIC DNA]</scope>
    <source>
        <strain evidence="2 3">5503</strain>
    </source>
</reference>
<keyword evidence="1" id="KW-0732">Signal</keyword>
<gene>
    <name evidence="2" type="ORF">IX56_05065</name>
</gene>
<sequence>MRRLAPLTLALALPAAALAQSPLAASGPATLPPAVAALADPPSIHDPAAVNPATALPADAILPGAPGVRGIACALDPAPDGTARSVSVVHPWSAAPMLIGPEGPRPARFFKRGRTLIFDAGRTVLYIDRDHHHATLSLSTPRAVQNLRGLCRVTP</sequence>
<dbReference type="RefSeq" id="WP_036707878.1">
    <property type="nucleotide sequence ID" value="NZ_JRKQ01000015.1"/>
</dbReference>
<organism evidence="2 3">
    <name type="scientific">Paracoccus sanguinis</name>
    <dbReference type="NCBI Taxonomy" id="1545044"/>
    <lineage>
        <taxon>Bacteria</taxon>
        <taxon>Pseudomonadati</taxon>
        <taxon>Pseudomonadota</taxon>
        <taxon>Alphaproteobacteria</taxon>
        <taxon>Rhodobacterales</taxon>
        <taxon>Paracoccaceae</taxon>
        <taxon>Paracoccus</taxon>
    </lineage>
</organism>
<evidence type="ECO:0000313" key="2">
    <source>
        <dbReference type="EMBL" id="KGJ22956.1"/>
    </source>
</evidence>
<feature type="signal peptide" evidence="1">
    <location>
        <begin position="1"/>
        <end position="19"/>
    </location>
</feature>
<reference evidence="2 3" key="1">
    <citation type="submission" date="2014-09" db="EMBL/GenBank/DDBJ databases">
        <authorList>
            <person name="McGinnis J.M."/>
            <person name="Wolfgang W.J."/>
        </authorList>
    </citation>
    <scope>NUCLEOTIDE SEQUENCE [LARGE SCALE GENOMIC DNA]</scope>
    <source>
        <strain evidence="2 3">5503</strain>
    </source>
</reference>
<dbReference type="EMBL" id="JRKQ01000015">
    <property type="protein sequence ID" value="KGJ22956.1"/>
    <property type="molecule type" value="Genomic_DNA"/>
</dbReference>
<evidence type="ECO:0000256" key="1">
    <source>
        <dbReference type="SAM" id="SignalP"/>
    </source>
</evidence>
<accession>A0A099GJP0</accession>
<proteinExistence type="predicted"/>
<name>A0A099GJP0_9RHOB</name>
<evidence type="ECO:0000313" key="3">
    <source>
        <dbReference type="Proteomes" id="UP000029858"/>
    </source>
</evidence>
<dbReference type="AlphaFoldDB" id="A0A099GJP0"/>
<protein>
    <submittedName>
        <fullName evidence="2">Uncharacterized protein</fullName>
    </submittedName>
</protein>
<feature type="chain" id="PRO_5001946939" evidence="1">
    <location>
        <begin position="20"/>
        <end position="155"/>
    </location>
</feature>
<comment type="caution">
    <text evidence="2">The sequence shown here is derived from an EMBL/GenBank/DDBJ whole genome shotgun (WGS) entry which is preliminary data.</text>
</comment>